<sequence length="318" mass="33932">MRHQAIAVIGGSGFIGSHLVNALVEAGKDVRIATRRRYNARHLTLLPVDVVETDVSDPVALAAFVESADAVVNLVGTLNGGRGDPYGPGFARLHVELPTKIVAACESKGVHRLIHMSALGADPRGPSMYLRSKGDGEKAVHASTSLATTIFRPSVVFGPEDSFLNRFALLQRLFPVIPLAMPDAKFQPVFVGDVSKAIVNVLDLDAASGHTYELGGPAVYTLEQLLQYCGEVVGRHARIVRLPDAFGRLQALSFEMAPGVPVLTRDNLDSMKVDSVLGGPLAPELDIDPASIETIAPLYLADASLRSRLNIFRASAGR</sequence>
<keyword evidence="3" id="KW-1185">Reference proteome</keyword>
<dbReference type="AlphaFoldDB" id="A0A1G6SZQ9"/>
<dbReference type="Gene3D" id="3.40.50.720">
    <property type="entry name" value="NAD(P)-binding Rossmann-like Domain"/>
    <property type="match status" value="1"/>
</dbReference>
<dbReference type="InterPro" id="IPR036291">
    <property type="entry name" value="NAD(P)-bd_dom_sf"/>
</dbReference>
<dbReference type="EMBL" id="FMYQ01000016">
    <property type="protein sequence ID" value="SDD21585.1"/>
    <property type="molecule type" value="Genomic_DNA"/>
</dbReference>
<dbReference type="RefSeq" id="WP_091999067.1">
    <property type="nucleotide sequence ID" value="NZ_FMYQ01000016.1"/>
</dbReference>
<dbReference type="STRING" id="416944.SAMN05421548_11637"/>
<evidence type="ECO:0000313" key="3">
    <source>
        <dbReference type="Proteomes" id="UP000198908"/>
    </source>
</evidence>
<name>A0A1G6SZQ9_9BURK</name>
<organism evidence="2 3">
    <name type="scientific">Paraburkholderia lycopersici</name>
    <dbReference type="NCBI Taxonomy" id="416944"/>
    <lineage>
        <taxon>Bacteria</taxon>
        <taxon>Pseudomonadati</taxon>
        <taxon>Pseudomonadota</taxon>
        <taxon>Betaproteobacteria</taxon>
        <taxon>Burkholderiales</taxon>
        <taxon>Burkholderiaceae</taxon>
        <taxon>Paraburkholderia</taxon>
    </lineage>
</organism>
<dbReference type="InterPro" id="IPR051207">
    <property type="entry name" value="ComplexI_NDUFA9_subunit"/>
</dbReference>
<gene>
    <name evidence="2" type="ORF">SAMN05421548_11637</name>
</gene>
<dbReference type="SUPFAM" id="SSF51735">
    <property type="entry name" value="NAD(P)-binding Rossmann-fold domains"/>
    <property type="match status" value="1"/>
</dbReference>
<accession>A0A1G6SZQ9</accession>
<dbReference type="PANTHER" id="PTHR12126:SF11">
    <property type="entry name" value="NADH DEHYDROGENASE [UBIQUINONE] 1 ALPHA SUBCOMPLEX SUBUNIT 9, MITOCHONDRIAL"/>
    <property type="match status" value="1"/>
</dbReference>
<evidence type="ECO:0000259" key="1">
    <source>
        <dbReference type="Pfam" id="PF01370"/>
    </source>
</evidence>
<dbReference type="PANTHER" id="PTHR12126">
    <property type="entry name" value="NADH-UBIQUINONE OXIDOREDUCTASE 39 KDA SUBUNIT-RELATED"/>
    <property type="match status" value="1"/>
</dbReference>
<dbReference type="OrthoDB" id="5292533at2"/>
<reference evidence="3" key="1">
    <citation type="submission" date="2016-09" db="EMBL/GenBank/DDBJ databases">
        <authorList>
            <person name="Varghese N."/>
            <person name="Submissions S."/>
        </authorList>
    </citation>
    <scope>NUCLEOTIDE SEQUENCE [LARGE SCALE GENOMIC DNA]</scope>
    <source>
        <strain evidence="3">TNe-862</strain>
    </source>
</reference>
<dbReference type="InterPro" id="IPR001509">
    <property type="entry name" value="Epimerase_deHydtase"/>
</dbReference>
<dbReference type="CDD" id="cd05271">
    <property type="entry name" value="NDUFA9_like_SDR_a"/>
    <property type="match status" value="1"/>
</dbReference>
<proteinExistence type="predicted"/>
<dbReference type="Pfam" id="PF01370">
    <property type="entry name" value="Epimerase"/>
    <property type="match status" value="1"/>
</dbReference>
<feature type="domain" description="NAD-dependent epimerase/dehydratase" evidence="1">
    <location>
        <begin position="6"/>
        <end position="215"/>
    </location>
</feature>
<protein>
    <submittedName>
        <fullName evidence="2">NADH dehydrogenase</fullName>
    </submittedName>
</protein>
<evidence type="ECO:0000313" key="2">
    <source>
        <dbReference type="EMBL" id="SDD21585.1"/>
    </source>
</evidence>
<dbReference type="Proteomes" id="UP000198908">
    <property type="component" value="Unassembled WGS sequence"/>
</dbReference>
<dbReference type="GO" id="GO:0044877">
    <property type="term" value="F:protein-containing complex binding"/>
    <property type="evidence" value="ECO:0007669"/>
    <property type="project" value="TreeGrafter"/>
</dbReference>